<feature type="compositionally biased region" description="Basic and acidic residues" evidence="1">
    <location>
        <begin position="290"/>
        <end position="303"/>
    </location>
</feature>
<keyword evidence="2" id="KW-0675">Receptor</keyword>
<keyword evidence="3" id="KW-1185">Reference proteome</keyword>
<evidence type="ECO:0000313" key="3">
    <source>
        <dbReference type="Proteomes" id="UP000585474"/>
    </source>
</evidence>
<feature type="compositionally biased region" description="Polar residues" evidence="1">
    <location>
        <begin position="189"/>
        <end position="199"/>
    </location>
</feature>
<evidence type="ECO:0000256" key="1">
    <source>
        <dbReference type="SAM" id="MobiDB-lite"/>
    </source>
</evidence>
<organism evidence="2 3">
    <name type="scientific">Actinidia rufa</name>
    <dbReference type="NCBI Taxonomy" id="165716"/>
    <lineage>
        <taxon>Eukaryota</taxon>
        <taxon>Viridiplantae</taxon>
        <taxon>Streptophyta</taxon>
        <taxon>Embryophyta</taxon>
        <taxon>Tracheophyta</taxon>
        <taxon>Spermatophyta</taxon>
        <taxon>Magnoliopsida</taxon>
        <taxon>eudicotyledons</taxon>
        <taxon>Gunneridae</taxon>
        <taxon>Pentapetalae</taxon>
        <taxon>asterids</taxon>
        <taxon>Ericales</taxon>
        <taxon>Actinidiaceae</taxon>
        <taxon>Actinidia</taxon>
    </lineage>
</organism>
<proteinExistence type="predicted"/>
<dbReference type="PANTHER" id="PTHR33675:SF1">
    <property type="entry name" value="HOLOCARBOXYLASE SYNTHETASE"/>
    <property type="match status" value="1"/>
</dbReference>
<dbReference type="AlphaFoldDB" id="A0A7J0FCN7"/>
<feature type="region of interest" description="Disordered" evidence="1">
    <location>
        <begin position="279"/>
        <end position="303"/>
    </location>
</feature>
<reference evidence="2 3" key="1">
    <citation type="submission" date="2019-07" db="EMBL/GenBank/DDBJ databases">
        <title>De Novo Assembly of kiwifruit Actinidia rufa.</title>
        <authorList>
            <person name="Sugita-Konishi S."/>
            <person name="Sato K."/>
            <person name="Mori E."/>
            <person name="Abe Y."/>
            <person name="Kisaki G."/>
            <person name="Hamano K."/>
            <person name="Suezawa K."/>
            <person name="Otani M."/>
            <person name="Fukuda T."/>
            <person name="Manabe T."/>
            <person name="Gomi K."/>
            <person name="Tabuchi M."/>
            <person name="Akimitsu K."/>
            <person name="Kataoka I."/>
        </authorList>
    </citation>
    <scope>NUCLEOTIDE SEQUENCE [LARGE SCALE GENOMIC DNA]</scope>
    <source>
        <strain evidence="3">cv. Fuchu</strain>
    </source>
</reference>
<comment type="caution">
    <text evidence="2">The sequence shown here is derived from an EMBL/GenBank/DDBJ whole genome shotgun (WGS) entry which is preliminary data.</text>
</comment>
<sequence>MGKKRKSVETSLDEVDRTMYSTFCSAANSLSQLYTQTMNQQKLSFQAGERHGLKAKLHVVVILIAGCKGDRMKFGAIGGTVRICWIELFHSRFRVDLDRGPTVEDYMSVDCGVRTSDIRILVEGSGCTFPLKSIWSIEAPLKEKLYQWIWRQQEGGSRVNTADILTYLQTELDCCGEEPSMSPRAPPQNHHSQPTMQLTNSGFPVSSGSSSAPNAGLGFQTEHSDPQPKNYVFSNALSSPVRRSLQNYHISQGGYDPTGVQSSANGFRNTETNLMQHQNRDSNSINDSSMDMHSDSPSHEPTY</sequence>
<dbReference type="EMBL" id="BJWL01000011">
    <property type="protein sequence ID" value="GFY96452.1"/>
    <property type="molecule type" value="Genomic_DNA"/>
</dbReference>
<dbReference type="Proteomes" id="UP000585474">
    <property type="component" value="Unassembled WGS sequence"/>
</dbReference>
<gene>
    <name evidence="2" type="ORF">Acr_11g0007580</name>
</gene>
<evidence type="ECO:0000313" key="2">
    <source>
        <dbReference type="EMBL" id="GFY96452.1"/>
    </source>
</evidence>
<feature type="region of interest" description="Disordered" evidence="1">
    <location>
        <begin position="177"/>
        <end position="233"/>
    </location>
</feature>
<accession>A0A7J0FCN7</accession>
<feature type="compositionally biased region" description="Low complexity" evidence="1">
    <location>
        <begin position="200"/>
        <end position="215"/>
    </location>
</feature>
<dbReference type="PANTHER" id="PTHR33675">
    <property type="entry name" value="NUCLEAR RECEPTOR FAMILY 2 GROUP C PROTEIN"/>
    <property type="match status" value="1"/>
</dbReference>
<dbReference type="OrthoDB" id="755598at2759"/>
<protein>
    <submittedName>
        <fullName evidence="2">Nuclear receptor family 2 group C protein</fullName>
    </submittedName>
</protein>
<name>A0A7J0FCN7_9ERIC</name>